<dbReference type="InterPro" id="IPR000623">
    <property type="entry name" value="Shikimate_kinase/TSH1"/>
</dbReference>
<dbReference type="AlphaFoldDB" id="A0A834LDA7"/>
<dbReference type="Pfam" id="PF01202">
    <property type="entry name" value="SKI"/>
    <property type="match status" value="2"/>
</dbReference>
<evidence type="ECO:0000256" key="4">
    <source>
        <dbReference type="ARBA" id="ARBA00012154"/>
    </source>
</evidence>
<evidence type="ECO:0000256" key="1">
    <source>
        <dbReference type="ARBA" id="ARBA00002641"/>
    </source>
</evidence>
<dbReference type="UniPathway" id="UPA00053">
    <property type="reaction ID" value="UER00088"/>
</dbReference>
<proteinExistence type="inferred from homology"/>
<dbReference type="InterPro" id="IPR027417">
    <property type="entry name" value="P-loop_NTPase"/>
</dbReference>
<dbReference type="PROSITE" id="PS01128">
    <property type="entry name" value="SHIKIMATE_KINASE"/>
    <property type="match status" value="1"/>
</dbReference>
<evidence type="ECO:0000313" key="12">
    <source>
        <dbReference type="EMBL" id="KAF7129886.1"/>
    </source>
</evidence>
<dbReference type="GO" id="GO:0004765">
    <property type="term" value="F:shikimate kinase activity"/>
    <property type="evidence" value="ECO:0007669"/>
    <property type="project" value="UniProtKB-EC"/>
</dbReference>
<dbReference type="GO" id="GO:0009423">
    <property type="term" value="P:chorismate biosynthetic process"/>
    <property type="evidence" value="ECO:0007669"/>
    <property type="project" value="UniProtKB-UniPathway"/>
</dbReference>
<dbReference type="OrthoDB" id="197068at2759"/>
<evidence type="ECO:0000256" key="9">
    <source>
        <dbReference type="ARBA" id="ARBA00022840"/>
    </source>
</evidence>
<dbReference type="HAMAP" id="MF_00109">
    <property type="entry name" value="Shikimate_kinase"/>
    <property type="match status" value="1"/>
</dbReference>
<dbReference type="GO" id="GO:0005829">
    <property type="term" value="C:cytosol"/>
    <property type="evidence" value="ECO:0007669"/>
    <property type="project" value="TreeGrafter"/>
</dbReference>
<comment type="function">
    <text evidence="1">Catalyzes the specific phosphorylation of the 3-hydroxyl group of shikimic acid using ATP as a cosubstrate.</text>
</comment>
<comment type="similarity">
    <text evidence="3">Belongs to the shikimate kinase family.</text>
</comment>
<dbReference type="GO" id="GO:0009507">
    <property type="term" value="C:chloroplast"/>
    <property type="evidence" value="ECO:0007669"/>
    <property type="project" value="TreeGrafter"/>
</dbReference>
<keyword evidence="5" id="KW-0028">Amino-acid biosynthesis</keyword>
<dbReference type="Gene3D" id="3.40.50.300">
    <property type="entry name" value="P-loop containing nucleotide triphosphate hydrolases"/>
    <property type="match status" value="2"/>
</dbReference>
<evidence type="ECO:0000256" key="10">
    <source>
        <dbReference type="ARBA" id="ARBA00023141"/>
    </source>
</evidence>
<protein>
    <recommendedName>
        <fullName evidence="4">shikimate kinase</fullName>
        <ecNumber evidence="4">2.7.1.71</ecNumber>
    </recommendedName>
</protein>
<sequence length="305" mass="33800">MEAKLAQSLQISTWNDSEKITRKLNGSLHFSPRSREPKGFQILISNHLQPTGTATWHKPEALRVSCSYRNYPGSVLQSGSFPASFDEAMILKNKAEDIEPFLNGRCIYLVGMMGSGKTTVGRILSDVLGYSFFDSDTLIEQAVGATSVAEIFKLYGEGLFRDNEAVGATSVAEIFKLYGEGLFRDNETEVLRKLSKMQQLVVSTGGGAVIRPINWKYMQKGISVWLDVPLEALARRIASVGTESRPLLHQEEGDAYAKAFRRLSSLMEERSEAYANASARVSLENIAAKLGYIDALEQIENFLKN</sequence>
<dbReference type="SUPFAM" id="SSF52540">
    <property type="entry name" value="P-loop containing nucleoside triphosphate hydrolases"/>
    <property type="match status" value="1"/>
</dbReference>
<dbReference type="PANTHER" id="PTHR21087">
    <property type="entry name" value="SHIKIMATE KINASE"/>
    <property type="match status" value="1"/>
</dbReference>
<comment type="catalytic activity">
    <reaction evidence="11">
        <text>shikimate + ATP = 3-phosphoshikimate + ADP + H(+)</text>
        <dbReference type="Rhea" id="RHEA:13121"/>
        <dbReference type="ChEBI" id="CHEBI:15378"/>
        <dbReference type="ChEBI" id="CHEBI:30616"/>
        <dbReference type="ChEBI" id="CHEBI:36208"/>
        <dbReference type="ChEBI" id="CHEBI:145989"/>
        <dbReference type="ChEBI" id="CHEBI:456216"/>
        <dbReference type="EC" id="2.7.1.71"/>
    </reaction>
</comment>
<dbReference type="PRINTS" id="PR01100">
    <property type="entry name" value="SHIKIMTKNASE"/>
</dbReference>
<reference evidence="12" key="1">
    <citation type="submission" date="2019-11" db="EMBL/GenBank/DDBJ databases">
        <authorList>
            <person name="Liu Y."/>
            <person name="Hou J."/>
            <person name="Li T.-Q."/>
            <person name="Guan C.-H."/>
            <person name="Wu X."/>
            <person name="Wu H.-Z."/>
            <person name="Ling F."/>
            <person name="Zhang R."/>
            <person name="Shi X.-G."/>
            <person name="Ren J.-P."/>
            <person name="Chen E.-F."/>
            <person name="Sun J.-M."/>
        </authorList>
    </citation>
    <scope>NUCLEOTIDE SEQUENCE</scope>
    <source>
        <strain evidence="12">Adult_tree_wgs_1</strain>
        <tissue evidence="12">Leaves</tissue>
    </source>
</reference>
<comment type="caution">
    <text evidence="12">The sequence shown here is derived from an EMBL/GenBank/DDBJ whole genome shotgun (WGS) entry which is preliminary data.</text>
</comment>
<evidence type="ECO:0000256" key="8">
    <source>
        <dbReference type="ARBA" id="ARBA00022777"/>
    </source>
</evidence>
<organism evidence="12 13">
    <name type="scientific">Rhododendron simsii</name>
    <name type="common">Sims's rhododendron</name>
    <dbReference type="NCBI Taxonomy" id="118357"/>
    <lineage>
        <taxon>Eukaryota</taxon>
        <taxon>Viridiplantae</taxon>
        <taxon>Streptophyta</taxon>
        <taxon>Embryophyta</taxon>
        <taxon>Tracheophyta</taxon>
        <taxon>Spermatophyta</taxon>
        <taxon>Magnoliopsida</taxon>
        <taxon>eudicotyledons</taxon>
        <taxon>Gunneridae</taxon>
        <taxon>Pentapetalae</taxon>
        <taxon>asterids</taxon>
        <taxon>Ericales</taxon>
        <taxon>Ericaceae</taxon>
        <taxon>Ericoideae</taxon>
        <taxon>Rhodoreae</taxon>
        <taxon>Rhododendron</taxon>
    </lineage>
</organism>
<comment type="pathway">
    <text evidence="2">Metabolic intermediate biosynthesis; chorismate biosynthesis; chorismate from D-erythrose 4-phosphate and phosphoenolpyruvate: step 5/7.</text>
</comment>
<dbReference type="CDD" id="cd00464">
    <property type="entry name" value="SK"/>
    <property type="match status" value="1"/>
</dbReference>
<evidence type="ECO:0000256" key="7">
    <source>
        <dbReference type="ARBA" id="ARBA00022741"/>
    </source>
</evidence>
<name>A0A834LDA7_RHOSS</name>
<keyword evidence="13" id="KW-1185">Reference proteome</keyword>
<evidence type="ECO:0000313" key="13">
    <source>
        <dbReference type="Proteomes" id="UP000626092"/>
    </source>
</evidence>
<dbReference type="EC" id="2.7.1.71" evidence="4"/>
<keyword evidence="6" id="KW-0808">Transferase</keyword>
<dbReference type="GO" id="GO:0008652">
    <property type="term" value="P:amino acid biosynthetic process"/>
    <property type="evidence" value="ECO:0007669"/>
    <property type="project" value="UniProtKB-KW"/>
</dbReference>
<keyword evidence="7" id="KW-0547">Nucleotide-binding</keyword>
<keyword evidence="8" id="KW-0418">Kinase</keyword>
<dbReference type="InterPro" id="IPR023000">
    <property type="entry name" value="Shikimate_kinase_CS"/>
</dbReference>
<dbReference type="GO" id="GO:0005524">
    <property type="term" value="F:ATP binding"/>
    <property type="evidence" value="ECO:0007669"/>
    <property type="project" value="UniProtKB-KW"/>
</dbReference>
<evidence type="ECO:0000256" key="2">
    <source>
        <dbReference type="ARBA" id="ARBA00004842"/>
    </source>
</evidence>
<accession>A0A834LDA7</accession>
<dbReference type="InterPro" id="IPR031322">
    <property type="entry name" value="Shikimate/glucono_kinase"/>
</dbReference>
<dbReference type="PANTHER" id="PTHR21087:SF16">
    <property type="entry name" value="SHIKIMATE KINASE 1, CHLOROPLASTIC"/>
    <property type="match status" value="1"/>
</dbReference>
<gene>
    <name evidence="12" type="ORF">RHSIM_Rhsim10G0150100</name>
</gene>
<evidence type="ECO:0000256" key="6">
    <source>
        <dbReference type="ARBA" id="ARBA00022679"/>
    </source>
</evidence>
<dbReference type="GO" id="GO:0009073">
    <property type="term" value="P:aromatic amino acid family biosynthetic process"/>
    <property type="evidence" value="ECO:0007669"/>
    <property type="project" value="UniProtKB-KW"/>
</dbReference>
<dbReference type="EMBL" id="WJXA01000010">
    <property type="protein sequence ID" value="KAF7129886.1"/>
    <property type="molecule type" value="Genomic_DNA"/>
</dbReference>
<dbReference type="Proteomes" id="UP000626092">
    <property type="component" value="Unassembled WGS sequence"/>
</dbReference>
<evidence type="ECO:0000256" key="3">
    <source>
        <dbReference type="ARBA" id="ARBA00006997"/>
    </source>
</evidence>
<evidence type="ECO:0000256" key="5">
    <source>
        <dbReference type="ARBA" id="ARBA00022605"/>
    </source>
</evidence>
<keyword evidence="9" id="KW-0067">ATP-binding</keyword>
<evidence type="ECO:0000256" key="11">
    <source>
        <dbReference type="ARBA" id="ARBA00048567"/>
    </source>
</evidence>
<keyword evidence="10" id="KW-0057">Aromatic amino acid biosynthesis</keyword>